<keyword evidence="2" id="KW-1185">Reference proteome</keyword>
<proteinExistence type="predicted"/>
<reference evidence="1" key="1">
    <citation type="submission" date="2021-06" db="EMBL/GenBank/DDBJ databases">
        <title>Parelaphostrongylus tenuis whole genome reference sequence.</title>
        <authorList>
            <person name="Garwood T.J."/>
            <person name="Larsen P.A."/>
            <person name="Fountain-Jones N.M."/>
            <person name="Garbe J.R."/>
            <person name="Macchietto M.G."/>
            <person name="Kania S.A."/>
            <person name="Gerhold R.W."/>
            <person name="Richards J.E."/>
            <person name="Wolf T.M."/>
        </authorList>
    </citation>
    <scope>NUCLEOTIDE SEQUENCE</scope>
    <source>
        <strain evidence="1">MNPRO001-30</strain>
        <tissue evidence="1">Meninges</tissue>
    </source>
</reference>
<organism evidence="1 2">
    <name type="scientific">Parelaphostrongylus tenuis</name>
    <name type="common">Meningeal worm</name>
    <dbReference type="NCBI Taxonomy" id="148309"/>
    <lineage>
        <taxon>Eukaryota</taxon>
        <taxon>Metazoa</taxon>
        <taxon>Ecdysozoa</taxon>
        <taxon>Nematoda</taxon>
        <taxon>Chromadorea</taxon>
        <taxon>Rhabditida</taxon>
        <taxon>Rhabditina</taxon>
        <taxon>Rhabditomorpha</taxon>
        <taxon>Strongyloidea</taxon>
        <taxon>Metastrongylidae</taxon>
        <taxon>Parelaphostrongylus</taxon>
    </lineage>
</organism>
<evidence type="ECO:0000313" key="1">
    <source>
        <dbReference type="EMBL" id="KAJ1348406.1"/>
    </source>
</evidence>
<dbReference type="AlphaFoldDB" id="A0AAD5MIP2"/>
<dbReference type="Proteomes" id="UP001196413">
    <property type="component" value="Unassembled WGS sequence"/>
</dbReference>
<protein>
    <submittedName>
        <fullName evidence="1">Uncharacterized protein</fullName>
    </submittedName>
</protein>
<name>A0AAD5MIP2_PARTN</name>
<dbReference type="EMBL" id="JAHQIW010000496">
    <property type="protein sequence ID" value="KAJ1348406.1"/>
    <property type="molecule type" value="Genomic_DNA"/>
</dbReference>
<evidence type="ECO:0000313" key="2">
    <source>
        <dbReference type="Proteomes" id="UP001196413"/>
    </source>
</evidence>
<accession>A0AAD5MIP2</accession>
<comment type="caution">
    <text evidence="1">The sequence shown here is derived from an EMBL/GenBank/DDBJ whole genome shotgun (WGS) entry which is preliminary data.</text>
</comment>
<sequence>MGRCHFVASVMVSAGICTTGKTSLIALHQQKCQNQLCQFLAVSFRGVLDGLDRASDYSTLRRGRIYASAGLSSYAFVPLYDCHLPTAVSGLISTRWITPRISYWRRSLGYLLHQHRNAQNGFGTLLGRNYVGNV</sequence>
<gene>
    <name evidence="1" type="ORF">KIN20_003700</name>
</gene>